<reference evidence="4" key="3">
    <citation type="submission" date="2023-01" db="EMBL/GenBank/DDBJ databases">
        <title>Genomic dissection of endemic carbapenem resistance: metallo-beta-lactamase gene dissemination through clonal, plasmid and integron transfer pathways.</title>
        <authorList>
            <person name="Macesic N."/>
        </authorList>
    </citation>
    <scope>NUCLEOTIDE SEQUENCE</scope>
    <source>
        <strain evidence="4">CPO519</strain>
    </source>
</reference>
<dbReference type="EMBL" id="LLFE01000130">
    <property type="protein sequence ID" value="KQD14358.1"/>
    <property type="molecule type" value="Genomic_DNA"/>
</dbReference>
<accession>A0A429LN36</accession>
<dbReference type="SUPFAM" id="SSF51735">
    <property type="entry name" value="NAD(P)-binding Rossmann-fold domains"/>
    <property type="match status" value="1"/>
</dbReference>
<dbReference type="InterPro" id="IPR001509">
    <property type="entry name" value="Epimerase_deHydtase"/>
</dbReference>
<dbReference type="AlphaFoldDB" id="A0A429LN36"/>
<dbReference type="InterPro" id="IPR036291">
    <property type="entry name" value="NAD(P)-bd_dom_sf"/>
</dbReference>
<evidence type="ECO:0000313" key="4">
    <source>
        <dbReference type="EMBL" id="MDK4882575.1"/>
    </source>
</evidence>
<dbReference type="Proteomes" id="UP000051322">
    <property type="component" value="Unassembled WGS sequence"/>
</dbReference>
<name>A0A429LN36_ACIBA</name>
<proteinExistence type="predicted"/>
<dbReference type="RefSeq" id="WP_000745939.1">
    <property type="nucleotide sequence ID" value="NZ_AP024802.1"/>
</dbReference>
<gene>
    <name evidence="3" type="ORF">APD06_01675</name>
    <name evidence="2" type="ORF">APD06_05460</name>
    <name evidence="5" type="ORF">P9867_009570</name>
    <name evidence="4" type="ORF">P9867_12975</name>
</gene>
<dbReference type="EMBL" id="JARTMM020000001">
    <property type="protein sequence ID" value="MEC5496731.1"/>
    <property type="molecule type" value="Genomic_DNA"/>
</dbReference>
<dbReference type="GO" id="GO:0004029">
    <property type="term" value="F:aldehyde dehydrogenase (NAD+) activity"/>
    <property type="evidence" value="ECO:0007669"/>
    <property type="project" value="TreeGrafter"/>
</dbReference>
<dbReference type="InterPro" id="IPR051783">
    <property type="entry name" value="NAD(P)-dependent_oxidoreduct"/>
</dbReference>
<evidence type="ECO:0000313" key="7">
    <source>
        <dbReference type="Proteomes" id="UP001174156"/>
    </source>
</evidence>
<comment type="caution">
    <text evidence="3">The sequence shown here is derived from an EMBL/GenBank/DDBJ whole genome shotgun (WGS) entry which is preliminary data.</text>
</comment>
<dbReference type="PANTHER" id="PTHR48079:SF6">
    <property type="entry name" value="NAD(P)-BINDING DOMAIN-CONTAINING PROTEIN-RELATED"/>
    <property type="match status" value="1"/>
</dbReference>
<evidence type="ECO:0000259" key="1">
    <source>
        <dbReference type="Pfam" id="PF01370"/>
    </source>
</evidence>
<feature type="domain" description="NAD-dependent epimerase/dehydratase" evidence="1">
    <location>
        <begin position="5"/>
        <end position="242"/>
    </location>
</feature>
<reference evidence="5 7" key="2">
    <citation type="journal article" date="2023" name="Nat. Commun.">
        <title>Genomic dissection of endemic carbapenem resistance reveals metallo-beta-lactamase dissemination through clonal, plasmid and integron transfer.</title>
        <authorList>
            <person name="Macesic N."/>
            <person name="Hawkey J."/>
            <person name="Vezina B."/>
            <person name="Wisniewski J.A."/>
            <person name="Cottingham H."/>
            <person name="Blakeway L.V."/>
            <person name="Harshegyi T."/>
            <person name="Pragastis K."/>
            <person name="Badoordeen G.Z."/>
            <person name="Dennison A."/>
            <person name="Spelman D.W."/>
            <person name="Jenney A.W.J."/>
            <person name="Peleg A.Y."/>
        </authorList>
    </citation>
    <scope>NUCLEOTIDE SEQUENCE [LARGE SCALE GENOMIC DNA]</scope>
    <source>
        <strain evidence="5 7">CPO519</strain>
    </source>
</reference>
<dbReference type="PANTHER" id="PTHR48079">
    <property type="entry name" value="PROTEIN YEEZ"/>
    <property type="match status" value="1"/>
</dbReference>
<reference evidence="5" key="4">
    <citation type="submission" date="2024-01" db="EMBL/GenBank/DDBJ databases">
        <authorList>
            <person name="Macesic N."/>
        </authorList>
    </citation>
    <scope>NUCLEOTIDE SEQUENCE</scope>
    <source>
        <strain evidence="5">CPO519</strain>
    </source>
</reference>
<reference evidence="3 6" key="1">
    <citation type="submission" date="2015-10" db="EMBL/GenBank/DDBJ databases">
        <title>The utility of whole genome sequencing in characterizing Acinetobacter epidemiology and analyzing hospital outbreaks.</title>
        <authorList>
            <person name="Ozer E.A."/>
            <person name="Fitzpatrick M.A."/>
            <person name="Hauser A.R."/>
        </authorList>
    </citation>
    <scope>NUCLEOTIDE SEQUENCE [LARGE SCALE GENOMIC DNA]</scope>
    <source>
        <strain evidence="3 6">ABBL059</strain>
    </source>
</reference>
<dbReference type="Proteomes" id="UP001174156">
    <property type="component" value="Unassembled WGS sequence"/>
</dbReference>
<evidence type="ECO:0000313" key="3">
    <source>
        <dbReference type="EMBL" id="KQD22083.1"/>
    </source>
</evidence>
<sequence>MKKRIFITGGTGYIGGSFLQLMWERHYLDQYEIRVLSRNSSVAEELQKRGFIPVVGLLDDDELLSREAEAAEIVFSTANCDHKASVVALLSGLHKQFEKTGQQPIFIHTSGAGVLTEHSIGLGVPPELDRNQTEWDEQDVEKHQDIGYAAPHRFVDVEVFKAAKQGFVKTYLVVPPTVFGVGLGPFAANRMSIQIPRLVYHSLVRRQVMTVGTGDNIWPNVHVADLAELYLLIMDAAQNGTAPSGVEGIYYPAAEHFYWKQVSQRIAEIFDQQKLLPSPVVTMGLQSGWFWGSNVCVHPTNSIKLGWKATHGGTVEMLRDVEHDVSLVIEAMRSNNF</sequence>
<dbReference type="Pfam" id="PF01370">
    <property type="entry name" value="Epimerase"/>
    <property type="match status" value="1"/>
</dbReference>
<evidence type="ECO:0000313" key="6">
    <source>
        <dbReference type="Proteomes" id="UP000051322"/>
    </source>
</evidence>
<evidence type="ECO:0000313" key="2">
    <source>
        <dbReference type="EMBL" id="KQD14358.1"/>
    </source>
</evidence>
<evidence type="ECO:0000313" key="5">
    <source>
        <dbReference type="EMBL" id="MEC5496731.1"/>
    </source>
</evidence>
<dbReference type="EMBL" id="LLFE01000010">
    <property type="protein sequence ID" value="KQD22083.1"/>
    <property type="molecule type" value="Genomic_DNA"/>
</dbReference>
<protein>
    <submittedName>
        <fullName evidence="4">NAD-dependent epimerase/dehydratase family protein</fullName>
    </submittedName>
</protein>
<dbReference type="GO" id="GO:0005737">
    <property type="term" value="C:cytoplasm"/>
    <property type="evidence" value="ECO:0007669"/>
    <property type="project" value="TreeGrafter"/>
</dbReference>
<dbReference type="Gene3D" id="3.40.50.720">
    <property type="entry name" value="NAD(P)-binding Rossmann-like Domain"/>
    <property type="match status" value="1"/>
</dbReference>
<organism evidence="3 6">
    <name type="scientific">Acinetobacter baumannii</name>
    <dbReference type="NCBI Taxonomy" id="470"/>
    <lineage>
        <taxon>Bacteria</taxon>
        <taxon>Pseudomonadati</taxon>
        <taxon>Pseudomonadota</taxon>
        <taxon>Gammaproteobacteria</taxon>
        <taxon>Moraxellales</taxon>
        <taxon>Moraxellaceae</taxon>
        <taxon>Acinetobacter</taxon>
        <taxon>Acinetobacter calcoaceticus/baumannii complex</taxon>
    </lineage>
</organism>
<dbReference type="EMBL" id="JARTMM010000051">
    <property type="protein sequence ID" value="MDK4882575.1"/>
    <property type="molecule type" value="Genomic_DNA"/>
</dbReference>